<evidence type="ECO:0000259" key="9">
    <source>
        <dbReference type="Pfam" id="PF16173"/>
    </source>
</evidence>
<dbReference type="EMBL" id="FXWJ01000001">
    <property type="protein sequence ID" value="SMQ64133.1"/>
    <property type="molecule type" value="Genomic_DNA"/>
</dbReference>
<keyword evidence="4" id="KW-0572">Peptidoglycan-anchor</keyword>
<keyword evidence="3 6" id="KW-0732">Signal</keyword>
<gene>
    <name evidence="10" type="ORF">SAMN06295909_0981</name>
</gene>
<dbReference type="Pfam" id="PF16116">
    <property type="entry name" value="DUF4832"/>
    <property type="match status" value="1"/>
</dbReference>
<comment type="caution">
    <text evidence="10">The sequence shown here is derived from an EMBL/GenBank/DDBJ whole genome shotgun (WGS) entry which is preliminary data.</text>
</comment>
<dbReference type="Pfam" id="PF00746">
    <property type="entry name" value="Gram_pos_anchor"/>
    <property type="match status" value="1"/>
</dbReference>
<dbReference type="NCBIfam" id="TIGR01167">
    <property type="entry name" value="LPXTG_anchor"/>
    <property type="match status" value="1"/>
</dbReference>
<evidence type="ECO:0000259" key="8">
    <source>
        <dbReference type="Pfam" id="PF16116"/>
    </source>
</evidence>
<feature type="domain" description="DUF4874" evidence="9">
    <location>
        <begin position="48"/>
        <end position="233"/>
    </location>
</feature>
<evidence type="ECO:0000313" key="10">
    <source>
        <dbReference type="EMBL" id="SMQ64133.1"/>
    </source>
</evidence>
<accession>A0ABY1RBE4</accession>
<evidence type="ECO:0000259" key="7">
    <source>
        <dbReference type="Pfam" id="PF00746"/>
    </source>
</evidence>
<reference evidence="10 11" key="1">
    <citation type="submission" date="2017-04" db="EMBL/GenBank/DDBJ databases">
        <authorList>
            <person name="Varghese N."/>
            <person name="Submissions S."/>
        </authorList>
    </citation>
    <scope>NUCLEOTIDE SEQUENCE [LARGE SCALE GENOMIC DNA]</scope>
    <source>
        <strain evidence="10 11">VKM Ac-1784</strain>
    </source>
</reference>
<evidence type="ECO:0000256" key="5">
    <source>
        <dbReference type="SAM" id="Phobius"/>
    </source>
</evidence>
<evidence type="ECO:0000256" key="3">
    <source>
        <dbReference type="ARBA" id="ARBA00022729"/>
    </source>
</evidence>
<evidence type="ECO:0000313" key="11">
    <source>
        <dbReference type="Proteomes" id="UP000194464"/>
    </source>
</evidence>
<feature type="transmembrane region" description="Helical" evidence="5">
    <location>
        <begin position="501"/>
        <end position="519"/>
    </location>
</feature>
<sequence>MNRRLRLVAVLAACGIVVATPLSAAAQAPAPTSADTVAYEPSNAIIANPERGFDHTNNTHYYPEGTEGGTGYTPLDVATLASYREEGITELVRVFYMERFVAEPTLDPAWLALVQADFDAARTAGISIIPRFAYLAGGDWPYTPPYGDAPLDIVLTHIEQLTPIFQDNADVISVVQAGFVGLWGEGYYTDRFAADPANPGVLTDEDWAKRRAVVEALLEAVPADRSIQVRTMNMKQNILGVPSGTAGAITEAQAFDGSAISRIGHHNDCFLAAPDDWGTYLSDPISLDQDYLAQESDWVPVGGETCNVNPPRSEWATASAEMERYNFSYLNWDYLQDVLQSWGQENLDTTAKRLGYRFVMTESSVVDGTLSLTVRNDGWAAPYNSRPAYLVLSNAERTVRVPFGSDARTWGAGETVTLQASLADVPAGRYDTALSLPATHESVAANPLYAVQTANLGTWDPATGVNSLQRQVTVGADGVVMDEPVAGAAARLPDTGVASIAPAWLGGSVIALGALALVLSRRRVSSPAS</sequence>
<keyword evidence="1" id="KW-0134">Cell wall</keyword>
<organism evidence="10 11">
    <name type="scientific">Plantibacter elymi</name>
    <name type="common">nom. nud.</name>
    <dbReference type="NCBI Taxonomy" id="199708"/>
    <lineage>
        <taxon>Bacteria</taxon>
        <taxon>Bacillati</taxon>
        <taxon>Actinomycetota</taxon>
        <taxon>Actinomycetes</taxon>
        <taxon>Micrococcales</taxon>
        <taxon>Microbacteriaceae</taxon>
        <taxon>Plantibacter</taxon>
    </lineage>
</organism>
<dbReference type="Proteomes" id="UP000194464">
    <property type="component" value="Unassembled WGS sequence"/>
</dbReference>
<proteinExistence type="predicted"/>
<dbReference type="RefSeq" id="WP_086473074.1">
    <property type="nucleotide sequence ID" value="NZ_FXWJ01000001.1"/>
</dbReference>
<protein>
    <submittedName>
        <fullName evidence="10">LPXTG-motif cell wall anchor domain-containing protein</fullName>
    </submittedName>
</protein>
<evidence type="ECO:0000256" key="6">
    <source>
        <dbReference type="SAM" id="SignalP"/>
    </source>
</evidence>
<keyword evidence="5" id="KW-0472">Membrane</keyword>
<keyword evidence="2" id="KW-0964">Secreted</keyword>
<name>A0ABY1RBE4_9MICO</name>
<evidence type="ECO:0000256" key="1">
    <source>
        <dbReference type="ARBA" id="ARBA00022512"/>
    </source>
</evidence>
<feature type="signal peptide" evidence="6">
    <location>
        <begin position="1"/>
        <end position="24"/>
    </location>
</feature>
<feature type="domain" description="DUF4832" evidence="8">
    <location>
        <begin position="262"/>
        <end position="455"/>
    </location>
</feature>
<dbReference type="InterPro" id="IPR019931">
    <property type="entry name" value="LPXTG_anchor"/>
</dbReference>
<evidence type="ECO:0000256" key="2">
    <source>
        <dbReference type="ARBA" id="ARBA00022525"/>
    </source>
</evidence>
<feature type="chain" id="PRO_5046720863" evidence="6">
    <location>
        <begin position="25"/>
        <end position="529"/>
    </location>
</feature>
<evidence type="ECO:0000256" key="4">
    <source>
        <dbReference type="ARBA" id="ARBA00023088"/>
    </source>
</evidence>
<dbReference type="InterPro" id="IPR032379">
    <property type="entry name" value="DUF4874"/>
</dbReference>
<keyword evidence="5" id="KW-1133">Transmembrane helix</keyword>
<keyword evidence="11" id="KW-1185">Reference proteome</keyword>
<feature type="domain" description="Gram-positive cocci surface proteins LPxTG" evidence="7">
    <location>
        <begin position="485"/>
        <end position="524"/>
    </location>
</feature>
<keyword evidence="5" id="KW-0812">Transmembrane</keyword>
<dbReference type="InterPro" id="IPR032267">
    <property type="entry name" value="DUF4832"/>
</dbReference>
<dbReference type="Pfam" id="PF16173">
    <property type="entry name" value="DUF4874"/>
    <property type="match status" value="1"/>
</dbReference>